<evidence type="ECO:0000313" key="3">
    <source>
        <dbReference type="EMBL" id="MEY2184295.1"/>
    </source>
</evidence>
<comment type="similarity">
    <text evidence="1">Belongs to the universal stress protein A family.</text>
</comment>
<proteinExistence type="inferred from homology"/>
<dbReference type="Gene3D" id="3.40.50.620">
    <property type="entry name" value="HUPs"/>
    <property type="match status" value="1"/>
</dbReference>
<accession>A0ABV4AWD0</accession>
<dbReference type="InterPro" id="IPR006015">
    <property type="entry name" value="Universal_stress_UspA"/>
</dbReference>
<keyword evidence="4" id="KW-1185">Reference proteome</keyword>
<sequence length="163" mass="17593">MTSGTSTRPEPAVASSKAPFHRILLPIDGSELSLHAFRIGLELAKPLCSTVVALHAVPPFNTIAYMTEFLAAAELRYSQEAPQIASRYLDTAKALAREAGVSCESHFAFGEQPHDAILKAVDEHHCDLIVMASHGRHGLDRLILGSETQKVLAGSRVPVLVCR</sequence>
<dbReference type="Proteomes" id="UP001562159">
    <property type="component" value="Unassembled WGS sequence"/>
</dbReference>
<gene>
    <name evidence="3" type="ORF">AB7878_17935</name>
</gene>
<dbReference type="InterPro" id="IPR014729">
    <property type="entry name" value="Rossmann-like_a/b/a_fold"/>
</dbReference>
<dbReference type="EMBL" id="JBGBPY010000001">
    <property type="protein sequence ID" value="MEY2184295.1"/>
    <property type="molecule type" value="Genomic_DNA"/>
</dbReference>
<dbReference type="CDD" id="cd00293">
    <property type="entry name" value="USP-like"/>
    <property type="match status" value="1"/>
</dbReference>
<evidence type="ECO:0000256" key="1">
    <source>
        <dbReference type="ARBA" id="ARBA00008791"/>
    </source>
</evidence>
<dbReference type="Pfam" id="PF00582">
    <property type="entry name" value="Usp"/>
    <property type="match status" value="1"/>
</dbReference>
<organism evidence="3 4">
    <name type="scientific">Rhodanobacter humi</name>
    <dbReference type="NCBI Taxonomy" id="1888173"/>
    <lineage>
        <taxon>Bacteria</taxon>
        <taxon>Pseudomonadati</taxon>
        <taxon>Pseudomonadota</taxon>
        <taxon>Gammaproteobacteria</taxon>
        <taxon>Lysobacterales</taxon>
        <taxon>Rhodanobacteraceae</taxon>
        <taxon>Rhodanobacter</taxon>
    </lineage>
</organism>
<comment type="caution">
    <text evidence="3">The sequence shown here is derived from an EMBL/GenBank/DDBJ whole genome shotgun (WGS) entry which is preliminary data.</text>
</comment>
<name>A0ABV4AWD0_9GAMM</name>
<dbReference type="PANTHER" id="PTHR46268:SF15">
    <property type="entry name" value="UNIVERSAL STRESS PROTEIN HP_0031"/>
    <property type="match status" value="1"/>
</dbReference>
<dbReference type="SUPFAM" id="SSF52402">
    <property type="entry name" value="Adenine nucleotide alpha hydrolases-like"/>
    <property type="match status" value="1"/>
</dbReference>
<reference evidence="3 4" key="1">
    <citation type="submission" date="2024-07" db="EMBL/GenBank/DDBJ databases">
        <title>Molecular mechanisms and environmental adaptations of flagellar loss and biofilm growth of Rhodanobacter under environmental stress.</title>
        <authorList>
            <person name="Chen M."/>
        </authorList>
    </citation>
    <scope>NUCLEOTIDE SEQUENCE [LARGE SCALE GENOMIC DNA]</scope>
    <source>
        <strain evidence="3 4">RS22</strain>
    </source>
</reference>
<feature type="domain" description="UspA" evidence="2">
    <location>
        <begin position="20"/>
        <end position="163"/>
    </location>
</feature>
<dbReference type="PANTHER" id="PTHR46268">
    <property type="entry name" value="STRESS RESPONSE PROTEIN NHAX"/>
    <property type="match status" value="1"/>
</dbReference>
<dbReference type="InterPro" id="IPR006016">
    <property type="entry name" value="UspA"/>
</dbReference>
<dbReference type="PRINTS" id="PR01438">
    <property type="entry name" value="UNVRSLSTRESS"/>
</dbReference>
<protein>
    <submittedName>
        <fullName evidence="3">Universal stress protein</fullName>
    </submittedName>
</protein>
<evidence type="ECO:0000259" key="2">
    <source>
        <dbReference type="Pfam" id="PF00582"/>
    </source>
</evidence>
<evidence type="ECO:0000313" key="4">
    <source>
        <dbReference type="Proteomes" id="UP001562159"/>
    </source>
</evidence>